<dbReference type="Proteomes" id="UP000234681">
    <property type="component" value="Chromosome 2"/>
</dbReference>
<proteinExistence type="predicted"/>
<gene>
    <name evidence="1" type="ORF">rCG_28692</name>
</gene>
<organism evidence="1 2">
    <name type="scientific">Rattus norvegicus</name>
    <name type="common">Rat</name>
    <dbReference type="NCBI Taxonomy" id="10116"/>
    <lineage>
        <taxon>Eukaryota</taxon>
        <taxon>Metazoa</taxon>
        <taxon>Chordata</taxon>
        <taxon>Craniata</taxon>
        <taxon>Vertebrata</taxon>
        <taxon>Euteleostomi</taxon>
        <taxon>Mammalia</taxon>
        <taxon>Eutheria</taxon>
        <taxon>Euarchontoglires</taxon>
        <taxon>Glires</taxon>
        <taxon>Rodentia</taxon>
        <taxon>Myomorpha</taxon>
        <taxon>Muroidea</taxon>
        <taxon>Muridae</taxon>
        <taxon>Murinae</taxon>
        <taxon>Rattus</taxon>
    </lineage>
</organism>
<dbReference type="AlphaFoldDB" id="A6HUS2"/>
<dbReference type="EMBL" id="CH473952">
    <property type="protein sequence ID" value="EDL81856.1"/>
    <property type="molecule type" value="Genomic_DNA"/>
</dbReference>
<sequence length="85" mass="10075">MEMEESLLSQPHLLQGCTLFFLFFLCGRGDCALKMRPTIQKRVSGMCFGQVWYMERHWSWKMLMGRKDRVLSLLKGLLTLEKMEQ</sequence>
<evidence type="ECO:0000313" key="1">
    <source>
        <dbReference type="EMBL" id="EDL81856.1"/>
    </source>
</evidence>
<accession>A6HUS2</accession>
<protein>
    <submittedName>
        <fullName evidence="1">RCG28692</fullName>
    </submittedName>
</protein>
<reference evidence="2" key="1">
    <citation type="submission" date="2005-09" db="EMBL/GenBank/DDBJ databases">
        <authorList>
            <person name="Mural R.J."/>
            <person name="Li P.W."/>
            <person name="Adams M.D."/>
            <person name="Amanatides P.G."/>
            <person name="Baden-Tillson H."/>
            <person name="Barnstead M."/>
            <person name="Chin S.H."/>
            <person name="Dew I."/>
            <person name="Evans C.A."/>
            <person name="Ferriera S."/>
            <person name="Flanigan M."/>
            <person name="Fosler C."/>
            <person name="Glodek A."/>
            <person name="Gu Z."/>
            <person name="Holt R.A."/>
            <person name="Jennings D."/>
            <person name="Kraft C.L."/>
            <person name="Lu F."/>
            <person name="Nguyen T."/>
            <person name="Nusskern D.R."/>
            <person name="Pfannkoch C.M."/>
            <person name="Sitter C."/>
            <person name="Sutton G.G."/>
            <person name="Venter J.C."/>
            <person name="Wang Z."/>
            <person name="Woodage T."/>
            <person name="Zheng X.H."/>
            <person name="Zhong F."/>
        </authorList>
    </citation>
    <scope>NUCLEOTIDE SEQUENCE [LARGE SCALE GENOMIC DNA]</scope>
    <source>
        <strain>BN</strain>
        <strain evidence="2">Sprague-Dawley</strain>
    </source>
</reference>
<name>A6HUS2_RAT</name>
<evidence type="ECO:0000313" key="2">
    <source>
        <dbReference type="Proteomes" id="UP000234681"/>
    </source>
</evidence>